<dbReference type="Proteomes" id="UP000076335">
    <property type="component" value="Unassembled WGS sequence"/>
</dbReference>
<organism evidence="1 2">
    <name type="scientific">Thalassospira lucentensis</name>
    <dbReference type="NCBI Taxonomy" id="168935"/>
    <lineage>
        <taxon>Bacteria</taxon>
        <taxon>Pseudomonadati</taxon>
        <taxon>Pseudomonadota</taxon>
        <taxon>Alphaproteobacteria</taxon>
        <taxon>Rhodospirillales</taxon>
        <taxon>Thalassospiraceae</taxon>
        <taxon>Thalassospira</taxon>
    </lineage>
</organism>
<dbReference type="AlphaFoldDB" id="A0A154L4A4"/>
<name>A0A154L4A4_9PROT</name>
<evidence type="ECO:0000313" key="1">
    <source>
        <dbReference type="EMBL" id="KZB64095.1"/>
    </source>
</evidence>
<proteinExistence type="predicted"/>
<accession>A0A154L4A4</accession>
<comment type="caution">
    <text evidence="1">The sequence shown here is derived from an EMBL/GenBank/DDBJ whole genome shotgun (WGS) entry which is preliminary data.</text>
</comment>
<reference evidence="1 2" key="1">
    <citation type="submission" date="2015-12" db="EMBL/GenBank/DDBJ databases">
        <title>Genome sequence of Thalassospira lucentensis MCCC 1A02072.</title>
        <authorList>
            <person name="Lu L."/>
            <person name="Lai Q."/>
            <person name="Shao Z."/>
            <person name="Qian P."/>
        </authorList>
    </citation>
    <scope>NUCLEOTIDE SEQUENCE [LARGE SCALE GENOMIC DNA]</scope>
    <source>
        <strain evidence="1 2">MCCC 1A02072</strain>
    </source>
</reference>
<gene>
    <name evidence="1" type="ORF">AUP42_20105</name>
</gene>
<protein>
    <submittedName>
        <fullName evidence="1">Uncharacterized protein</fullName>
    </submittedName>
</protein>
<sequence length="350" mass="37880">MKEGRKVTNRGALLGGVVAGTLMMIGMVPANAQDTGGFEQIPADQSPLSFKSDMPVNSVFLRQYRENSTVFVGRWLSPAAEGSLKGAAGDLFLESVFSTSAPGFAFNNEMPSEQLLEMFDGLRGRSTANGDNFTQDTRYGPIAMTPFIREGSQCVSFVGQWNPDTPTTRGSRLLGYYCDPLSRQTMTDFTPPPQKLDAVDAQLYGANFFVRFDIQLPEGVARPPVQAVPEIVETPSATPLPDSNAVNTPPEGLPISSNWQGSRGQGMLKFDQPSGEGTMIIDSDLRHCEGIWRHDGGAYQSGTLPFGSWYVFCDDGASARGHYTSEDPGSVTGEGQDNQGQAVYFRQLNS</sequence>
<evidence type="ECO:0000313" key="2">
    <source>
        <dbReference type="Proteomes" id="UP000076335"/>
    </source>
</evidence>
<dbReference type="OrthoDB" id="7338130at2"/>
<dbReference type="EMBL" id="LPVY01000013">
    <property type="protein sequence ID" value="KZB64095.1"/>
    <property type="molecule type" value="Genomic_DNA"/>
</dbReference>